<feature type="transmembrane region" description="Helical" evidence="1">
    <location>
        <begin position="12"/>
        <end position="33"/>
    </location>
</feature>
<keyword evidence="1" id="KW-0812">Transmembrane</keyword>
<protein>
    <submittedName>
        <fullName evidence="2">Uncharacterized protein</fullName>
    </submittedName>
</protein>
<name>A0A927MAE6_9ACTN</name>
<keyword evidence="1" id="KW-0472">Membrane</keyword>
<dbReference type="RefSeq" id="WP_192767933.1">
    <property type="nucleotide sequence ID" value="NZ_JADBEB010000001.1"/>
</dbReference>
<evidence type="ECO:0000313" key="2">
    <source>
        <dbReference type="EMBL" id="MBE1488228.1"/>
    </source>
</evidence>
<sequence>MNRFVNPGRNGWLALLGGLVLGVVCASAFFRVATFGDSWMVLAVVALPCLFAAIPYRPNRPSALAPWRYFVLALGLTFCASSLIGS</sequence>
<feature type="transmembrane region" description="Helical" evidence="1">
    <location>
        <begin position="39"/>
        <end position="56"/>
    </location>
</feature>
<dbReference type="AlphaFoldDB" id="A0A927MAE6"/>
<dbReference type="Proteomes" id="UP000649753">
    <property type="component" value="Unassembled WGS sequence"/>
</dbReference>
<feature type="transmembrane region" description="Helical" evidence="1">
    <location>
        <begin position="68"/>
        <end position="85"/>
    </location>
</feature>
<keyword evidence="1" id="KW-1133">Transmembrane helix</keyword>
<organism evidence="2 3">
    <name type="scientific">Plantactinospora soyae</name>
    <dbReference type="NCBI Taxonomy" id="1544732"/>
    <lineage>
        <taxon>Bacteria</taxon>
        <taxon>Bacillati</taxon>
        <taxon>Actinomycetota</taxon>
        <taxon>Actinomycetes</taxon>
        <taxon>Micromonosporales</taxon>
        <taxon>Micromonosporaceae</taxon>
        <taxon>Plantactinospora</taxon>
    </lineage>
</organism>
<reference evidence="2" key="1">
    <citation type="submission" date="2020-10" db="EMBL/GenBank/DDBJ databases">
        <title>Sequencing the genomes of 1000 actinobacteria strains.</title>
        <authorList>
            <person name="Klenk H.-P."/>
        </authorList>
    </citation>
    <scope>NUCLEOTIDE SEQUENCE</scope>
    <source>
        <strain evidence="2">DSM 46832</strain>
    </source>
</reference>
<evidence type="ECO:0000313" key="3">
    <source>
        <dbReference type="Proteomes" id="UP000649753"/>
    </source>
</evidence>
<evidence type="ECO:0000256" key="1">
    <source>
        <dbReference type="SAM" id="Phobius"/>
    </source>
</evidence>
<dbReference type="EMBL" id="JADBEB010000001">
    <property type="protein sequence ID" value="MBE1488228.1"/>
    <property type="molecule type" value="Genomic_DNA"/>
</dbReference>
<comment type="caution">
    <text evidence="2">The sequence shown here is derived from an EMBL/GenBank/DDBJ whole genome shotgun (WGS) entry which is preliminary data.</text>
</comment>
<accession>A0A927MAE6</accession>
<proteinExistence type="predicted"/>
<keyword evidence="3" id="KW-1185">Reference proteome</keyword>
<gene>
    <name evidence="2" type="ORF">H4W31_003866</name>
</gene>